<accession>A0A2H0UZK8</accession>
<comment type="caution">
    <text evidence="1">The sequence shown here is derived from an EMBL/GenBank/DDBJ whole genome shotgun (WGS) entry which is preliminary data.</text>
</comment>
<organism evidence="1 2">
    <name type="scientific">Candidatus Falkowbacteria bacterium CG10_big_fil_rev_8_21_14_0_10_44_15</name>
    <dbReference type="NCBI Taxonomy" id="1974569"/>
    <lineage>
        <taxon>Bacteria</taxon>
        <taxon>Candidatus Falkowiibacteriota</taxon>
    </lineage>
</organism>
<dbReference type="AlphaFoldDB" id="A0A2H0UZK8"/>
<evidence type="ECO:0000313" key="1">
    <source>
        <dbReference type="EMBL" id="PIR92252.1"/>
    </source>
</evidence>
<protein>
    <recommendedName>
        <fullName evidence="3">UDP-N-acetylglucosamine 2-epimerase domain-containing protein</fullName>
    </recommendedName>
</protein>
<evidence type="ECO:0000313" key="2">
    <source>
        <dbReference type="Proteomes" id="UP000228510"/>
    </source>
</evidence>
<sequence length="502" mass="56450">MSFYKEKINFIKKHKNEINPLVSDEQREILQQIFNEETKRTINKDEGVVQKQQETVEKIFEQYETKVFFLQKSPEDYDEGAQRILLTASDPYDFSIISALAKELETDRRCRYIGLATDNVAGQEFEQILQENSLDISKSNWREIKGGDIRDVGSQATYNKDYPVIADMLKMNVPDEKTKEHTKEESMDVVIGVNASKNSPIGGLLHSAKSSFGADKLLLIVGWNGVGGGNRDAIEKGEGMEKIDTILCPDELAQAVVKRQLPDFPLEDIVVTGTPQIDAIREANKSADKYAQQSREALGISEDAVAIAYLGGRSSDHEDMEDINLQVNEITCERTVAAVIELAKKNSDISYALLLRPHPRDPNKDEFLRQIEQEVPDNIKIMPATGDQINMTNLGYAADIVISMGSTENFYAVLRNRQSIFLGFEEDNLGGNILRHDYDLESLKAIAESPSMKIAHSPNELQSILSQQTKNIHKMQKQEKTPVFPAEQSSTDKMLEVIFADR</sequence>
<evidence type="ECO:0008006" key="3">
    <source>
        <dbReference type="Google" id="ProtNLM"/>
    </source>
</evidence>
<name>A0A2H0UZK8_9BACT</name>
<gene>
    <name evidence="1" type="ORF">COU01_02765</name>
</gene>
<proteinExistence type="predicted"/>
<dbReference type="EMBL" id="PFAT01000034">
    <property type="protein sequence ID" value="PIR92252.1"/>
    <property type="molecule type" value="Genomic_DNA"/>
</dbReference>
<dbReference type="Proteomes" id="UP000228510">
    <property type="component" value="Unassembled WGS sequence"/>
</dbReference>
<reference evidence="2" key="1">
    <citation type="submission" date="2017-09" db="EMBL/GenBank/DDBJ databases">
        <title>Depth-based differentiation of microbial function through sediment-hosted aquifers and enrichment of novel symbionts in the deep terrestrial subsurface.</title>
        <authorList>
            <person name="Probst A.J."/>
            <person name="Ladd B."/>
            <person name="Jarett J.K."/>
            <person name="Geller-Mcgrath D.E."/>
            <person name="Sieber C.M.K."/>
            <person name="Emerson J.B."/>
            <person name="Anantharaman K."/>
            <person name="Thomas B.C."/>
            <person name="Malmstrom R."/>
            <person name="Stieglmeier M."/>
            <person name="Klingl A."/>
            <person name="Woyke T."/>
            <person name="Ryan C.M."/>
            <person name="Banfield J.F."/>
        </authorList>
    </citation>
    <scope>NUCLEOTIDE SEQUENCE [LARGE SCALE GENOMIC DNA]</scope>
</reference>